<evidence type="ECO:0000313" key="3">
    <source>
        <dbReference type="Proteomes" id="UP000177791"/>
    </source>
</evidence>
<accession>A0A1G1SWH1</accession>
<dbReference type="NCBIfam" id="TIGR04183">
    <property type="entry name" value="Por_Secre_tail"/>
    <property type="match status" value="1"/>
</dbReference>
<sequence>MYITGAFRGTVQFGSIALTSGASNEIDGFVARWNSATGFAWAQRFGGGGSFLVRGVAVGVNAVYLVGSFRNAASFGNISLTSIGGSDGFVAKLADGGTAANFEWAKAVGGATDDDAQAVAVIGNSVYTTGDFSGPQANFGTARLSSAGGQDLYVAKLTDKGASADFAWTQQAGGPGDDYSQAVAVSGANVYVAGSSNSATTAFGGVTLTTAGLSDVVVAKLADAGATASFVWAQQAGGVRNDRAVAVEVSGPNVYVAGTFESTASFGSIALTNATPAGSIATDAFVTKMTDAGTSATFTWARQAGGESDDFVTDMVLSGPSVYLVGRFNSDIASFGNTALTNVGFNGVNPDIFVTKLTDAGSAGTFVWAQQAGGAFADIATSVALSTTTLYVTGAVNPPASFGSQSISGLSSTANVAYLASISTITGLSALSSALPDGLAVFPNPSHTSVTVQLPPIAGAAKATLTVLDALGRAVHTQTVALPASERRLELNLTGLRAGLYAVQVSAGGKAATCRLVVE</sequence>
<gene>
    <name evidence="2" type="ORF">BEN48_04175</name>
</gene>
<feature type="domain" description="Secretion system C-terminal sorting" evidence="1">
    <location>
        <begin position="441"/>
        <end position="518"/>
    </location>
</feature>
<dbReference type="AlphaFoldDB" id="A0A1G1SWH1"/>
<dbReference type="STRING" id="1908236.BEN48_04175"/>
<keyword evidence="3" id="KW-1185">Reference proteome</keyword>
<dbReference type="InterPro" id="IPR026444">
    <property type="entry name" value="Secre_tail"/>
</dbReference>
<evidence type="ECO:0000313" key="2">
    <source>
        <dbReference type="EMBL" id="OGX82965.1"/>
    </source>
</evidence>
<name>A0A1G1SWH1_9BACT</name>
<dbReference type="Pfam" id="PF18962">
    <property type="entry name" value="Por_Secre_tail"/>
    <property type="match status" value="1"/>
</dbReference>
<dbReference type="Proteomes" id="UP000177791">
    <property type="component" value="Unassembled WGS sequence"/>
</dbReference>
<reference evidence="2 3" key="1">
    <citation type="submission" date="2016-08" db="EMBL/GenBank/DDBJ databases">
        <title>Hymenobacter coccineus sp. nov., Hymenobacter lapidarius sp. nov. and Hymenobacter glacialis sp. nov., isolated from Antarctic soil.</title>
        <authorList>
            <person name="Sedlacek I."/>
            <person name="Kralova S."/>
            <person name="Kyrova K."/>
            <person name="Maslanova I."/>
            <person name="Stankova E."/>
            <person name="Vrbovska V."/>
            <person name="Nemec M."/>
            <person name="Bartak M."/>
            <person name="Svec P."/>
            <person name="Busse H.-J."/>
            <person name="Pantucek R."/>
        </authorList>
    </citation>
    <scope>NUCLEOTIDE SEQUENCE [LARGE SCALE GENOMIC DNA]</scope>
    <source>
        <strain evidence="2 3">CCM 8648</strain>
    </source>
</reference>
<proteinExistence type="predicted"/>
<evidence type="ECO:0000259" key="1">
    <source>
        <dbReference type="Pfam" id="PF18962"/>
    </source>
</evidence>
<comment type="caution">
    <text evidence="2">The sequence shown here is derived from an EMBL/GenBank/DDBJ whole genome shotgun (WGS) entry which is preliminary data.</text>
</comment>
<organism evidence="2 3">
    <name type="scientific">Hymenobacter glacialis</name>
    <dbReference type="NCBI Taxonomy" id="1908236"/>
    <lineage>
        <taxon>Bacteria</taxon>
        <taxon>Pseudomonadati</taxon>
        <taxon>Bacteroidota</taxon>
        <taxon>Cytophagia</taxon>
        <taxon>Cytophagales</taxon>
        <taxon>Hymenobacteraceae</taxon>
        <taxon>Hymenobacter</taxon>
    </lineage>
</organism>
<dbReference type="EMBL" id="MDZC01000090">
    <property type="protein sequence ID" value="OGX82965.1"/>
    <property type="molecule type" value="Genomic_DNA"/>
</dbReference>
<protein>
    <recommendedName>
        <fullName evidence="1">Secretion system C-terminal sorting domain-containing protein</fullName>
    </recommendedName>
</protein>